<feature type="domain" description="Peptidase S1" evidence="8">
    <location>
        <begin position="29"/>
        <end position="263"/>
    </location>
</feature>
<dbReference type="InterPro" id="IPR001314">
    <property type="entry name" value="Peptidase_S1A"/>
</dbReference>
<dbReference type="InterPro" id="IPR043504">
    <property type="entry name" value="Peptidase_S1_PA_chymotrypsin"/>
</dbReference>
<dbReference type="PRINTS" id="PR00722">
    <property type="entry name" value="CHYMOTRYPSIN"/>
</dbReference>
<dbReference type="Pfam" id="PF00089">
    <property type="entry name" value="Trypsin"/>
    <property type="match status" value="1"/>
</dbReference>
<evidence type="ECO:0000256" key="4">
    <source>
        <dbReference type="ARBA" id="ARBA00023157"/>
    </source>
</evidence>
<dbReference type="InterPro" id="IPR009003">
    <property type="entry name" value="Peptidase_S1_PA"/>
</dbReference>
<reference evidence="10" key="1">
    <citation type="submission" date="2025-08" db="UniProtKB">
        <authorList>
            <consortium name="RefSeq"/>
        </authorList>
    </citation>
    <scope>IDENTIFICATION</scope>
</reference>
<dbReference type="PROSITE" id="PS00134">
    <property type="entry name" value="TRYPSIN_HIS"/>
    <property type="match status" value="1"/>
</dbReference>
<dbReference type="SUPFAM" id="SSF50494">
    <property type="entry name" value="Trypsin-like serine proteases"/>
    <property type="match status" value="1"/>
</dbReference>
<keyword evidence="3 6" id="KW-0720">Serine protease</keyword>
<dbReference type="FunFam" id="2.40.10.10:FF:000036">
    <property type="entry name" value="Trypsin beta"/>
    <property type="match status" value="1"/>
</dbReference>
<keyword evidence="9" id="KW-1185">Reference proteome</keyword>
<gene>
    <name evidence="10" type="primary">LOC100905008</name>
</gene>
<proteinExistence type="inferred from homology"/>
<evidence type="ECO:0000313" key="10">
    <source>
        <dbReference type="RefSeq" id="XP_018496173.1"/>
    </source>
</evidence>
<dbReference type="FunFam" id="2.40.10.10:FF:000004">
    <property type="entry name" value="Tryptase gamma 1"/>
    <property type="match status" value="1"/>
</dbReference>
<keyword evidence="2 6" id="KW-0378">Hydrolase</keyword>
<dbReference type="AlphaFoldDB" id="A0AAJ7L7F8"/>
<feature type="chain" id="PRO_5042492938" evidence="7">
    <location>
        <begin position="21"/>
        <end position="292"/>
    </location>
</feature>
<accession>A0AAJ7L7F8</accession>
<keyword evidence="4" id="KW-1015">Disulfide bond</keyword>
<evidence type="ECO:0000313" key="9">
    <source>
        <dbReference type="Proteomes" id="UP000694867"/>
    </source>
</evidence>
<evidence type="ECO:0000256" key="7">
    <source>
        <dbReference type="SAM" id="SignalP"/>
    </source>
</evidence>
<dbReference type="PROSITE" id="PS00135">
    <property type="entry name" value="TRYPSIN_SER"/>
    <property type="match status" value="1"/>
</dbReference>
<evidence type="ECO:0000256" key="2">
    <source>
        <dbReference type="ARBA" id="ARBA00022801"/>
    </source>
</evidence>
<dbReference type="GeneID" id="100905008"/>
<keyword evidence="1 6" id="KW-0645">Protease</keyword>
<evidence type="ECO:0000256" key="5">
    <source>
        <dbReference type="ARBA" id="ARBA00024195"/>
    </source>
</evidence>
<evidence type="ECO:0000256" key="3">
    <source>
        <dbReference type="ARBA" id="ARBA00022825"/>
    </source>
</evidence>
<dbReference type="RefSeq" id="XP_018496173.1">
    <property type="nucleotide sequence ID" value="XM_018640657.1"/>
</dbReference>
<dbReference type="InterPro" id="IPR001254">
    <property type="entry name" value="Trypsin_dom"/>
</dbReference>
<dbReference type="InterPro" id="IPR051487">
    <property type="entry name" value="Ser/Thr_Proteases_Immune/Dev"/>
</dbReference>
<comment type="similarity">
    <text evidence="5">Belongs to the peptidase S1 family. CLIP subfamily.</text>
</comment>
<dbReference type="Gene3D" id="2.40.10.10">
    <property type="entry name" value="Trypsin-like serine proteases"/>
    <property type="match status" value="1"/>
</dbReference>
<dbReference type="GO" id="GO:0006508">
    <property type="term" value="P:proteolysis"/>
    <property type="evidence" value="ECO:0007669"/>
    <property type="project" value="UniProtKB-KW"/>
</dbReference>
<dbReference type="SMART" id="SM00020">
    <property type="entry name" value="Tryp_SPc"/>
    <property type="match status" value="1"/>
</dbReference>
<evidence type="ECO:0000259" key="8">
    <source>
        <dbReference type="PROSITE" id="PS50240"/>
    </source>
</evidence>
<keyword evidence="7" id="KW-0732">Signal</keyword>
<dbReference type="KEGG" id="goe:100905008"/>
<sequence length="292" mass="31946">MFAFRFQSLVFAVAVGLGVSAPRNADLYIINGDPAPPNSFPWQVSLQKVVSNFWTEKHVHVCGGTLISPSLVVTAAHCIQENAEYRIVAGSNDLQSFRHKIGYPRNITVHPEYDSTIIRNDIAVIKLHRNFTLSPSLMPIQMAENGSLSNCVTSGWGTTSANEDEYPLILRKVKLDLVNQEKCRRLYMDVRDVVIDEKHICAGGNGKAACNGDSGGPLVCLNGVGVPVLTGITSFGVANCGDSHPTVFTRVSTYHDWVLDNSGTILSPDLKFMTILLLCCLYLTHRGCHLSQ</sequence>
<organism evidence="9 10">
    <name type="scientific">Galendromus occidentalis</name>
    <name type="common">western predatory mite</name>
    <dbReference type="NCBI Taxonomy" id="34638"/>
    <lineage>
        <taxon>Eukaryota</taxon>
        <taxon>Metazoa</taxon>
        <taxon>Ecdysozoa</taxon>
        <taxon>Arthropoda</taxon>
        <taxon>Chelicerata</taxon>
        <taxon>Arachnida</taxon>
        <taxon>Acari</taxon>
        <taxon>Parasitiformes</taxon>
        <taxon>Mesostigmata</taxon>
        <taxon>Gamasina</taxon>
        <taxon>Phytoseioidea</taxon>
        <taxon>Phytoseiidae</taxon>
        <taxon>Typhlodrominae</taxon>
        <taxon>Galendromus</taxon>
    </lineage>
</organism>
<evidence type="ECO:0000256" key="1">
    <source>
        <dbReference type="ARBA" id="ARBA00022670"/>
    </source>
</evidence>
<dbReference type="Proteomes" id="UP000694867">
    <property type="component" value="Unplaced"/>
</dbReference>
<dbReference type="CDD" id="cd00190">
    <property type="entry name" value="Tryp_SPc"/>
    <property type="match status" value="1"/>
</dbReference>
<name>A0AAJ7L7F8_9ACAR</name>
<dbReference type="GO" id="GO:0004252">
    <property type="term" value="F:serine-type endopeptidase activity"/>
    <property type="evidence" value="ECO:0007669"/>
    <property type="project" value="InterPro"/>
</dbReference>
<dbReference type="InterPro" id="IPR018114">
    <property type="entry name" value="TRYPSIN_HIS"/>
</dbReference>
<protein>
    <submittedName>
        <fullName evidence="10">Chymotrypsin B</fullName>
    </submittedName>
</protein>
<evidence type="ECO:0000256" key="6">
    <source>
        <dbReference type="RuleBase" id="RU363034"/>
    </source>
</evidence>
<dbReference type="InterPro" id="IPR033116">
    <property type="entry name" value="TRYPSIN_SER"/>
</dbReference>
<dbReference type="PANTHER" id="PTHR24256">
    <property type="entry name" value="TRYPTASE-RELATED"/>
    <property type="match status" value="1"/>
</dbReference>
<feature type="signal peptide" evidence="7">
    <location>
        <begin position="1"/>
        <end position="20"/>
    </location>
</feature>
<dbReference type="PROSITE" id="PS50240">
    <property type="entry name" value="TRYPSIN_DOM"/>
    <property type="match status" value="1"/>
</dbReference>